<feature type="domain" description="Zn(2)-C6 fungal-type" evidence="3">
    <location>
        <begin position="26"/>
        <end position="56"/>
    </location>
</feature>
<evidence type="ECO:0000259" key="3">
    <source>
        <dbReference type="PROSITE" id="PS50048"/>
    </source>
</evidence>
<dbReference type="PROSITE" id="PS00463">
    <property type="entry name" value="ZN2_CY6_FUNGAL_1"/>
    <property type="match status" value="1"/>
</dbReference>
<dbReference type="Proteomes" id="UP000635477">
    <property type="component" value="Unassembled WGS sequence"/>
</dbReference>
<comment type="caution">
    <text evidence="4">The sequence shown here is derived from an EMBL/GenBank/DDBJ whole genome shotgun (WGS) entry which is preliminary data.</text>
</comment>
<name>A0A8H4XJM5_9HYPO</name>
<dbReference type="SMART" id="SM00066">
    <property type="entry name" value="GAL4"/>
    <property type="match status" value="1"/>
</dbReference>
<dbReference type="Pfam" id="PF00172">
    <property type="entry name" value="Zn_clus"/>
    <property type="match status" value="1"/>
</dbReference>
<feature type="region of interest" description="Disordered" evidence="2">
    <location>
        <begin position="1"/>
        <end position="25"/>
    </location>
</feature>
<reference evidence="4" key="1">
    <citation type="journal article" date="2020" name="BMC Genomics">
        <title>Correction to: Identification and distribution of gene clusters required for synthesis of sphingolipid metabolism inhibitors in diverse species of the filamentous fungus Fusarium.</title>
        <authorList>
            <person name="Kim H.S."/>
            <person name="Lohmar J.M."/>
            <person name="Busman M."/>
            <person name="Brown D.W."/>
            <person name="Naumann T.A."/>
            <person name="Divon H.H."/>
            <person name="Lysoe E."/>
            <person name="Uhlig S."/>
            <person name="Proctor R.H."/>
        </authorList>
    </citation>
    <scope>NUCLEOTIDE SEQUENCE</scope>
    <source>
        <strain evidence="4">NRRL 22465</strain>
    </source>
</reference>
<dbReference type="OrthoDB" id="4937900at2759"/>
<feature type="compositionally biased region" description="Polar residues" evidence="2">
    <location>
        <begin position="92"/>
        <end position="119"/>
    </location>
</feature>
<dbReference type="Gene3D" id="4.10.240.10">
    <property type="entry name" value="Zn(2)-C6 fungal-type DNA-binding domain"/>
    <property type="match status" value="1"/>
</dbReference>
<protein>
    <recommendedName>
        <fullName evidence="3">Zn(2)-C6 fungal-type domain-containing protein</fullName>
    </recommendedName>
</protein>
<dbReference type="InterPro" id="IPR036864">
    <property type="entry name" value="Zn2-C6_fun-type_DNA-bd_sf"/>
</dbReference>
<feature type="compositionally biased region" description="Basic residues" evidence="2">
    <location>
        <begin position="15"/>
        <end position="24"/>
    </location>
</feature>
<feature type="compositionally biased region" description="Low complexity" evidence="2">
    <location>
        <begin position="1"/>
        <end position="14"/>
    </location>
</feature>
<sequence length="482" mass="52950">MPPRSASGSGAAAAKLRRAHRKSRNGCLECKRRHIKCDENRPSCSNCVVSERSCSFPPSAAPSIAVAAQIPAPVPNPSPFPFPLPLPLPAHTQPSTAPSQNATSRDSSQARSPADSISSAGAAHRPPSATPVSFFGPRFDFPMTVDDRAPLPTTLPSFTDSFAAASFAESPSVSTLPDALPRPIFTAKHLILLHHATTSMTLTNNLIQPVVDIALEWSHDAPFAMDQLLAIAADHLGLLNPQKAMYHRRTATELQTRALMWFNKDSQQITSGNEVPDARCLPRFLFASLLSIHMIYETFTHYRANFHVFIERFVESIHLHRGVRTVISSNYNIILDSPLRPFLTNIRLASESDNGGSECAELVQVIQNSDLGTAAVDACSVAAHTLQWAFNIHRNLPQDGNIHAATAFPVLLSTEYVDAVRKHRPEALLVLANYGVLLHRCRHVWIIGDSGEFLIRLVADHLGSFWQESMRWPLEELDKDQG</sequence>
<dbReference type="AlphaFoldDB" id="A0A8H4XJM5"/>
<reference evidence="4" key="2">
    <citation type="submission" date="2020-05" db="EMBL/GenBank/DDBJ databases">
        <authorList>
            <person name="Kim H.-S."/>
            <person name="Proctor R.H."/>
            <person name="Brown D.W."/>
        </authorList>
    </citation>
    <scope>NUCLEOTIDE SEQUENCE</scope>
    <source>
        <strain evidence="4">NRRL 22465</strain>
    </source>
</reference>
<dbReference type="PANTHER" id="PTHR47784">
    <property type="entry name" value="STEROL UPTAKE CONTROL PROTEIN 2"/>
    <property type="match status" value="1"/>
</dbReference>
<dbReference type="GO" id="GO:0008270">
    <property type="term" value="F:zinc ion binding"/>
    <property type="evidence" value="ECO:0007669"/>
    <property type="project" value="InterPro"/>
</dbReference>
<evidence type="ECO:0000256" key="2">
    <source>
        <dbReference type="SAM" id="MobiDB-lite"/>
    </source>
</evidence>
<dbReference type="EMBL" id="JABEYC010000457">
    <property type="protein sequence ID" value="KAF4977147.1"/>
    <property type="molecule type" value="Genomic_DNA"/>
</dbReference>
<dbReference type="PROSITE" id="PS50048">
    <property type="entry name" value="ZN2_CY6_FUNGAL_2"/>
    <property type="match status" value="1"/>
</dbReference>
<evidence type="ECO:0000313" key="5">
    <source>
        <dbReference type="Proteomes" id="UP000635477"/>
    </source>
</evidence>
<evidence type="ECO:0000256" key="1">
    <source>
        <dbReference type="ARBA" id="ARBA00023242"/>
    </source>
</evidence>
<keyword evidence="1" id="KW-0539">Nucleus</keyword>
<dbReference type="GO" id="GO:0001228">
    <property type="term" value="F:DNA-binding transcription activator activity, RNA polymerase II-specific"/>
    <property type="evidence" value="ECO:0007669"/>
    <property type="project" value="TreeGrafter"/>
</dbReference>
<dbReference type="InterPro" id="IPR001138">
    <property type="entry name" value="Zn2Cys6_DnaBD"/>
</dbReference>
<evidence type="ECO:0000313" key="4">
    <source>
        <dbReference type="EMBL" id="KAF4977147.1"/>
    </source>
</evidence>
<dbReference type="InterPro" id="IPR053157">
    <property type="entry name" value="Sterol_Uptake_Regulator"/>
</dbReference>
<accession>A0A8H4XJM5</accession>
<feature type="region of interest" description="Disordered" evidence="2">
    <location>
        <begin position="39"/>
        <end position="59"/>
    </location>
</feature>
<dbReference type="SUPFAM" id="SSF57701">
    <property type="entry name" value="Zn2/Cys6 DNA-binding domain"/>
    <property type="match status" value="1"/>
</dbReference>
<proteinExistence type="predicted"/>
<organism evidence="4 5">
    <name type="scientific">Fusarium zealandicum</name>
    <dbReference type="NCBI Taxonomy" id="1053134"/>
    <lineage>
        <taxon>Eukaryota</taxon>
        <taxon>Fungi</taxon>
        <taxon>Dikarya</taxon>
        <taxon>Ascomycota</taxon>
        <taxon>Pezizomycotina</taxon>
        <taxon>Sordariomycetes</taxon>
        <taxon>Hypocreomycetidae</taxon>
        <taxon>Hypocreales</taxon>
        <taxon>Nectriaceae</taxon>
        <taxon>Fusarium</taxon>
        <taxon>Fusarium staphyleae species complex</taxon>
    </lineage>
</organism>
<dbReference type="PANTHER" id="PTHR47784:SF4">
    <property type="entry name" value="ZN(II)2CYS6 TRANSCRIPTION FACTOR (EUROFUNG)"/>
    <property type="match status" value="1"/>
</dbReference>
<gene>
    <name evidence="4" type="ORF">FZEAL_6290</name>
</gene>
<feature type="region of interest" description="Disordered" evidence="2">
    <location>
        <begin position="83"/>
        <end position="128"/>
    </location>
</feature>
<keyword evidence="5" id="KW-1185">Reference proteome</keyword>
<dbReference type="CDD" id="cd00067">
    <property type="entry name" value="GAL4"/>
    <property type="match status" value="1"/>
</dbReference>